<organism evidence="8 9">
    <name type="scientific">Tieghemiomyces parasiticus</name>
    <dbReference type="NCBI Taxonomy" id="78921"/>
    <lineage>
        <taxon>Eukaryota</taxon>
        <taxon>Fungi</taxon>
        <taxon>Fungi incertae sedis</taxon>
        <taxon>Zoopagomycota</taxon>
        <taxon>Kickxellomycotina</taxon>
        <taxon>Dimargaritomycetes</taxon>
        <taxon>Dimargaritales</taxon>
        <taxon>Dimargaritaceae</taxon>
        <taxon>Tieghemiomyces</taxon>
    </lineage>
</organism>
<dbReference type="Gene3D" id="3.60.21.10">
    <property type="match status" value="1"/>
</dbReference>
<dbReference type="InterPro" id="IPR029052">
    <property type="entry name" value="Metallo-depent_PP-like"/>
</dbReference>
<feature type="transmembrane region" description="Helical" evidence="6">
    <location>
        <begin position="430"/>
        <end position="456"/>
    </location>
</feature>
<dbReference type="Pfam" id="PF00149">
    <property type="entry name" value="Metallophos"/>
    <property type="match status" value="1"/>
</dbReference>
<reference evidence="8" key="1">
    <citation type="submission" date="2022-07" db="EMBL/GenBank/DDBJ databases">
        <title>Phylogenomic reconstructions and comparative analyses of Kickxellomycotina fungi.</title>
        <authorList>
            <person name="Reynolds N.K."/>
            <person name="Stajich J.E."/>
            <person name="Barry K."/>
            <person name="Grigoriev I.V."/>
            <person name="Crous P."/>
            <person name="Smith M.E."/>
        </authorList>
    </citation>
    <scope>NUCLEOTIDE SEQUENCE</scope>
    <source>
        <strain evidence="8">RSA 861</strain>
    </source>
</reference>
<dbReference type="SUPFAM" id="SSF56300">
    <property type="entry name" value="Metallo-dependent phosphatases"/>
    <property type="match status" value="1"/>
</dbReference>
<evidence type="ECO:0000256" key="6">
    <source>
        <dbReference type="SAM" id="Phobius"/>
    </source>
</evidence>
<proteinExistence type="predicted"/>
<dbReference type="GO" id="GO:0016020">
    <property type="term" value="C:membrane"/>
    <property type="evidence" value="ECO:0007669"/>
    <property type="project" value="UniProtKB-SubCell"/>
</dbReference>
<dbReference type="AlphaFoldDB" id="A0A9W7ZHQ7"/>
<feature type="domain" description="Calcineurin-like phosphoesterase" evidence="7">
    <location>
        <begin position="47"/>
        <end position="251"/>
    </location>
</feature>
<gene>
    <name evidence="8" type="ORF">IWQ60_011940</name>
</gene>
<feature type="transmembrane region" description="Helical" evidence="6">
    <location>
        <begin position="7"/>
        <end position="26"/>
    </location>
</feature>
<evidence type="ECO:0000313" key="9">
    <source>
        <dbReference type="Proteomes" id="UP001150569"/>
    </source>
</evidence>
<keyword evidence="9" id="KW-1185">Reference proteome</keyword>
<feature type="region of interest" description="Disordered" evidence="5">
    <location>
        <begin position="267"/>
        <end position="306"/>
    </location>
</feature>
<dbReference type="GO" id="GO:0005783">
    <property type="term" value="C:endoplasmic reticulum"/>
    <property type="evidence" value="ECO:0007669"/>
    <property type="project" value="TreeGrafter"/>
</dbReference>
<evidence type="ECO:0000256" key="5">
    <source>
        <dbReference type="SAM" id="MobiDB-lite"/>
    </source>
</evidence>
<name>A0A9W7ZHQ7_9FUNG</name>
<evidence type="ECO:0000256" key="3">
    <source>
        <dbReference type="ARBA" id="ARBA00022989"/>
    </source>
</evidence>
<dbReference type="Proteomes" id="UP001150569">
    <property type="component" value="Unassembled WGS sequence"/>
</dbReference>
<keyword evidence="2 6" id="KW-0812">Transmembrane</keyword>
<sequence>MFSSLNFIRLLGIVTVFLTGATLYQYKYPAFCPWNSKGKLDLKINDGQLRHIVKSVVRETRPSHIAVLGDVFSNQWISNAEFAERLARFKWATGQDEGGFLSKDIPVFNLSGNHDIGYGRDTTRQMLDRWQAAFGAVNDRFTLTTDQYPHEVMLLNTQNLDTTNDQTIRDETWHFLRKAVADRWATDFAHPLVLLMHIPLYKPEGVCVDPPVFNRDHNGVVIDQTVLSPWASQYILHCLRPTVILTGHDHEGCKVIHHVKRVAAERVGPTGGSKDHHHPSSSSSSSSSPTKPTDGGSSSNPAPEALTDEDREVLRAWCHAPYRSLEADLPPIERRLEVSSRTFVGTPRALATTSQAQIRRYSGYRVPEITVRSVMGDYGGNSGLFEIALEPPLRRLESGGNGGDNADDLDDASDMILRYYYRDCPFGHFVYFRGLLIADVVVAMLSAALVVIYLTLPGLWQSLVEPTVDFKKRS</sequence>
<dbReference type="PANTHER" id="PTHR13315:SF1">
    <property type="entry name" value="PROTEIN TED1"/>
    <property type="match status" value="1"/>
</dbReference>
<dbReference type="EMBL" id="JANBPT010001514">
    <property type="protein sequence ID" value="KAJ1907054.1"/>
    <property type="molecule type" value="Genomic_DNA"/>
</dbReference>
<evidence type="ECO:0000256" key="4">
    <source>
        <dbReference type="ARBA" id="ARBA00023136"/>
    </source>
</evidence>
<comment type="subcellular location">
    <subcellularLocation>
        <location evidence="1">Membrane</location>
        <topology evidence="1">Multi-pass membrane protein</topology>
    </subcellularLocation>
</comment>
<dbReference type="InterPro" id="IPR004843">
    <property type="entry name" value="Calcineurin-like_PHP"/>
</dbReference>
<evidence type="ECO:0000313" key="8">
    <source>
        <dbReference type="EMBL" id="KAJ1907054.1"/>
    </source>
</evidence>
<keyword evidence="3 6" id="KW-1133">Transmembrane helix</keyword>
<dbReference type="InterPro" id="IPR033308">
    <property type="entry name" value="PGAP5/Cdc1/Ted1"/>
</dbReference>
<dbReference type="PANTHER" id="PTHR13315">
    <property type="entry name" value="METALLO PHOSPHOESTERASE RELATED"/>
    <property type="match status" value="1"/>
</dbReference>
<feature type="compositionally biased region" description="Low complexity" evidence="5">
    <location>
        <begin position="280"/>
        <end position="299"/>
    </location>
</feature>
<comment type="caution">
    <text evidence="8">The sequence shown here is derived from an EMBL/GenBank/DDBJ whole genome shotgun (WGS) entry which is preliminary data.</text>
</comment>
<evidence type="ECO:0000259" key="7">
    <source>
        <dbReference type="Pfam" id="PF00149"/>
    </source>
</evidence>
<evidence type="ECO:0000256" key="1">
    <source>
        <dbReference type="ARBA" id="ARBA00004141"/>
    </source>
</evidence>
<accession>A0A9W7ZHQ7</accession>
<dbReference type="GO" id="GO:0006506">
    <property type="term" value="P:GPI anchor biosynthetic process"/>
    <property type="evidence" value="ECO:0007669"/>
    <property type="project" value="InterPro"/>
</dbReference>
<protein>
    <recommendedName>
        <fullName evidence="7">Calcineurin-like phosphoesterase domain-containing protein</fullName>
    </recommendedName>
</protein>
<dbReference type="GO" id="GO:0016787">
    <property type="term" value="F:hydrolase activity"/>
    <property type="evidence" value="ECO:0007669"/>
    <property type="project" value="InterPro"/>
</dbReference>
<evidence type="ECO:0000256" key="2">
    <source>
        <dbReference type="ARBA" id="ARBA00022692"/>
    </source>
</evidence>
<dbReference type="OrthoDB" id="9984693at2759"/>
<keyword evidence="4 6" id="KW-0472">Membrane</keyword>